<feature type="transmembrane region" description="Helical" evidence="6">
    <location>
        <begin position="103"/>
        <end position="128"/>
    </location>
</feature>
<evidence type="ECO:0000256" key="5">
    <source>
        <dbReference type="ARBA" id="ARBA00023136"/>
    </source>
</evidence>
<dbReference type="InterPro" id="IPR002797">
    <property type="entry name" value="Polysacc_synth"/>
</dbReference>
<evidence type="ECO:0000313" key="8">
    <source>
        <dbReference type="Proteomes" id="UP000503505"/>
    </source>
</evidence>
<feature type="transmembrane region" description="Helical" evidence="6">
    <location>
        <begin position="164"/>
        <end position="182"/>
    </location>
</feature>
<dbReference type="GO" id="GO:0005886">
    <property type="term" value="C:plasma membrane"/>
    <property type="evidence" value="ECO:0007669"/>
    <property type="project" value="UniProtKB-SubCell"/>
</dbReference>
<feature type="transmembrane region" description="Helical" evidence="6">
    <location>
        <begin position="242"/>
        <end position="261"/>
    </location>
</feature>
<feature type="transmembrane region" description="Helical" evidence="6">
    <location>
        <begin position="140"/>
        <end position="158"/>
    </location>
</feature>
<dbReference type="InterPro" id="IPR050833">
    <property type="entry name" value="Poly_Biosynth_Transport"/>
</dbReference>
<evidence type="ECO:0000256" key="6">
    <source>
        <dbReference type="SAM" id="Phobius"/>
    </source>
</evidence>
<reference evidence="7 8" key="1">
    <citation type="submission" date="2019-09" db="EMBL/GenBank/DDBJ databases">
        <title>Non-baumannii Acinetobacter spp. carrying blaNDM-1 isolated in China.</title>
        <authorList>
            <person name="Cui C."/>
            <person name="Chen C."/>
            <person name="Sun J."/>
            <person name="Liu Y."/>
        </authorList>
    </citation>
    <scope>NUCLEOTIDE SEQUENCE [LARGE SCALE GENOMIC DNA]</scope>
    <source>
        <strain evidence="7 8">HZE23-1</strain>
    </source>
</reference>
<evidence type="ECO:0000256" key="4">
    <source>
        <dbReference type="ARBA" id="ARBA00022989"/>
    </source>
</evidence>
<evidence type="ECO:0000256" key="1">
    <source>
        <dbReference type="ARBA" id="ARBA00004651"/>
    </source>
</evidence>
<sequence>MWSLLNKAKWLLSGNILFAFSQWLMLIMFSHFSSPMQLGYYSYALAITAPIFMLSNLQLRPLVVADFNLEKKFSFSEYLSLRLMTILLAILISLFFIDWENNLALSIVLVVVLIKASEAVSDIIYAYYNANKKTKFISRSLTFKSILVIVLSFCVLYITHNIVYSLAATLIGYLFVLGLLDIRQNINHLREIDFFDKKLIKIMQIGLPLGVAVMLVSLQTNIPRYFLEHYSNVELVGIYTILYYFIVIGGIVINSVCQYLSPSFSAFYRDLKIEDLKKTIRNAFFIALSLGVVGLVISLFLNNFIIKIVYGSDYLAYAYLLPYIMIAGIFTYLSVVNGYLLTSLKLLKIQMPIFLILVCLTVIYSYLLIPAYGLIGAVYTTILSAVSQFLISSFIIYRKIQEFTQDA</sequence>
<evidence type="ECO:0000313" key="7">
    <source>
        <dbReference type="EMBL" id="QIC65934.1"/>
    </source>
</evidence>
<feature type="transmembrane region" description="Helical" evidence="6">
    <location>
        <begin position="378"/>
        <end position="397"/>
    </location>
</feature>
<organism evidence="7 8">
    <name type="scientific">Acinetobacter schindleri</name>
    <dbReference type="NCBI Taxonomy" id="108981"/>
    <lineage>
        <taxon>Bacteria</taxon>
        <taxon>Pseudomonadati</taxon>
        <taxon>Pseudomonadota</taxon>
        <taxon>Gammaproteobacteria</taxon>
        <taxon>Moraxellales</taxon>
        <taxon>Moraxellaceae</taxon>
        <taxon>Acinetobacter</taxon>
    </lineage>
</organism>
<comment type="subcellular location">
    <subcellularLocation>
        <location evidence="1">Cell membrane</location>
        <topology evidence="1">Multi-pass membrane protein</topology>
    </subcellularLocation>
</comment>
<feature type="transmembrane region" description="Helical" evidence="6">
    <location>
        <begin position="202"/>
        <end position="222"/>
    </location>
</feature>
<feature type="transmembrane region" description="Helical" evidence="6">
    <location>
        <begin position="282"/>
        <end position="305"/>
    </location>
</feature>
<gene>
    <name evidence="7" type="ORF">FSC10_00375</name>
</gene>
<feature type="transmembrane region" description="Helical" evidence="6">
    <location>
        <begin position="38"/>
        <end position="57"/>
    </location>
</feature>
<protein>
    <submittedName>
        <fullName evidence="7">Oligosaccharide flippase family protein</fullName>
    </submittedName>
</protein>
<keyword evidence="2" id="KW-1003">Cell membrane</keyword>
<accession>A0AAE7BW36</accession>
<dbReference type="PANTHER" id="PTHR30250">
    <property type="entry name" value="PST FAMILY PREDICTED COLANIC ACID TRANSPORTER"/>
    <property type="match status" value="1"/>
</dbReference>
<dbReference type="Proteomes" id="UP000503505">
    <property type="component" value="Chromosome"/>
</dbReference>
<dbReference type="AlphaFoldDB" id="A0AAE7BW36"/>
<proteinExistence type="predicted"/>
<feature type="transmembrane region" description="Helical" evidence="6">
    <location>
        <begin position="353"/>
        <end position="372"/>
    </location>
</feature>
<keyword evidence="5 6" id="KW-0472">Membrane</keyword>
<dbReference type="PANTHER" id="PTHR30250:SF11">
    <property type="entry name" value="O-ANTIGEN TRANSPORTER-RELATED"/>
    <property type="match status" value="1"/>
</dbReference>
<evidence type="ECO:0000256" key="2">
    <source>
        <dbReference type="ARBA" id="ARBA00022475"/>
    </source>
</evidence>
<feature type="transmembrane region" description="Helical" evidence="6">
    <location>
        <begin position="12"/>
        <end position="32"/>
    </location>
</feature>
<dbReference type="EMBL" id="CP044463">
    <property type="protein sequence ID" value="QIC65934.1"/>
    <property type="molecule type" value="Genomic_DNA"/>
</dbReference>
<keyword evidence="4 6" id="KW-1133">Transmembrane helix</keyword>
<feature type="transmembrane region" description="Helical" evidence="6">
    <location>
        <begin position="317"/>
        <end position="341"/>
    </location>
</feature>
<feature type="transmembrane region" description="Helical" evidence="6">
    <location>
        <begin position="78"/>
        <end position="97"/>
    </location>
</feature>
<name>A0AAE7BW36_9GAMM</name>
<dbReference type="RefSeq" id="WP_163170668.1">
    <property type="nucleotide sequence ID" value="NZ_CP044463.1"/>
</dbReference>
<keyword evidence="3 6" id="KW-0812">Transmembrane</keyword>
<dbReference type="Pfam" id="PF01943">
    <property type="entry name" value="Polysacc_synt"/>
    <property type="match status" value="1"/>
</dbReference>
<evidence type="ECO:0000256" key="3">
    <source>
        <dbReference type="ARBA" id="ARBA00022692"/>
    </source>
</evidence>